<dbReference type="VEuPathDB" id="FungiDB:AeMF1_018057"/>
<proteinExistence type="predicted"/>
<comment type="caution">
    <text evidence="2">The sequence shown here is derived from an EMBL/GenBank/DDBJ whole genome shotgun (WGS) entry which is preliminary data.</text>
</comment>
<evidence type="ECO:0000313" key="3">
    <source>
        <dbReference type="Proteomes" id="UP000481153"/>
    </source>
</evidence>
<accession>A0A6G0WIH9</accession>
<gene>
    <name evidence="2" type="ORF">Ae201684_014873</name>
</gene>
<dbReference type="EMBL" id="VJMJ01000203">
    <property type="protein sequence ID" value="KAF0727008.1"/>
    <property type="molecule type" value="Genomic_DNA"/>
</dbReference>
<dbReference type="Proteomes" id="UP000481153">
    <property type="component" value="Unassembled WGS sequence"/>
</dbReference>
<name>A0A6G0WIH9_9STRA</name>
<dbReference type="PANTHER" id="PTHR37558:SF1">
    <property type="entry name" value="HTH CENPB-TYPE DOMAIN-CONTAINING PROTEIN"/>
    <property type="match status" value="1"/>
</dbReference>
<sequence>MEEGASNENKRKHAFRFKAASDVDLLKEVIHVQPFDAPFGQTKLRWDEVADQVTDIYGDVVTVMCCRKRFDDLMSAFKHDTVKALRASGTEEEYNEREQLLQDISDLITESNDRKQATKDDRINKHNKREVDGELIRSAALGQIKRAFENGTKIYDNGDPSIPEKRQRRDPEPADFMIEFAGVMKASNELKRDEITLAQRKMDLDEARFAYEKAEREARFNLEKGEREIQMKMMMELVKKLNKD</sequence>
<evidence type="ECO:0000256" key="1">
    <source>
        <dbReference type="SAM" id="MobiDB-lite"/>
    </source>
</evidence>
<keyword evidence="3" id="KW-1185">Reference proteome</keyword>
<feature type="region of interest" description="Disordered" evidence="1">
    <location>
        <begin position="152"/>
        <end position="171"/>
    </location>
</feature>
<reference evidence="2 3" key="1">
    <citation type="submission" date="2019-07" db="EMBL/GenBank/DDBJ databases">
        <title>Genomics analysis of Aphanomyces spp. identifies a new class of oomycete effector associated with host adaptation.</title>
        <authorList>
            <person name="Gaulin E."/>
        </authorList>
    </citation>
    <scope>NUCLEOTIDE SEQUENCE [LARGE SCALE GENOMIC DNA]</scope>
    <source>
        <strain evidence="2 3">ATCC 201684</strain>
    </source>
</reference>
<evidence type="ECO:0000313" key="2">
    <source>
        <dbReference type="EMBL" id="KAF0727008.1"/>
    </source>
</evidence>
<organism evidence="2 3">
    <name type="scientific">Aphanomyces euteiches</name>
    <dbReference type="NCBI Taxonomy" id="100861"/>
    <lineage>
        <taxon>Eukaryota</taxon>
        <taxon>Sar</taxon>
        <taxon>Stramenopiles</taxon>
        <taxon>Oomycota</taxon>
        <taxon>Saprolegniomycetes</taxon>
        <taxon>Saprolegniales</taxon>
        <taxon>Verrucalvaceae</taxon>
        <taxon>Aphanomyces</taxon>
    </lineage>
</organism>
<dbReference type="PANTHER" id="PTHR37558">
    <property type="entry name" value="HTH CENPB-TYPE DOMAIN-CONTAINING PROTEIN"/>
    <property type="match status" value="1"/>
</dbReference>
<feature type="compositionally biased region" description="Basic and acidic residues" evidence="1">
    <location>
        <begin position="162"/>
        <end position="171"/>
    </location>
</feature>
<dbReference type="AlphaFoldDB" id="A0A6G0WIH9"/>
<protein>
    <submittedName>
        <fullName evidence="2">Uncharacterized protein</fullName>
    </submittedName>
</protein>